<evidence type="ECO:0000256" key="12">
    <source>
        <dbReference type="PROSITE-ProRule" id="PRU00169"/>
    </source>
</evidence>
<evidence type="ECO:0000259" key="13">
    <source>
        <dbReference type="PROSITE" id="PS50109"/>
    </source>
</evidence>
<feature type="domain" description="Histidine kinase" evidence="13">
    <location>
        <begin position="1"/>
        <end position="144"/>
    </location>
</feature>
<keyword evidence="6" id="KW-0812">Transmembrane</keyword>
<dbReference type="SUPFAM" id="SSF52172">
    <property type="entry name" value="CheY-like"/>
    <property type="match status" value="1"/>
</dbReference>
<evidence type="ECO:0000256" key="9">
    <source>
        <dbReference type="ARBA" id="ARBA00022989"/>
    </source>
</evidence>
<dbReference type="Gene3D" id="3.30.565.10">
    <property type="entry name" value="Histidine kinase-like ATPase, C-terminal domain"/>
    <property type="match status" value="1"/>
</dbReference>
<accession>A0ABU3SXD5</accession>
<comment type="caution">
    <text evidence="15">The sequence shown here is derived from an EMBL/GenBank/DDBJ whole genome shotgun (WGS) entry which is preliminary data.</text>
</comment>
<evidence type="ECO:0000256" key="3">
    <source>
        <dbReference type="ARBA" id="ARBA00012438"/>
    </source>
</evidence>
<keyword evidence="8 15" id="KW-0067">ATP-binding</keyword>
<dbReference type="Pfam" id="PF00072">
    <property type="entry name" value="Response_reg"/>
    <property type="match status" value="1"/>
</dbReference>
<dbReference type="SMART" id="SM00448">
    <property type="entry name" value="REC"/>
    <property type="match status" value="1"/>
</dbReference>
<comment type="subcellular location">
    <subcellularLocation>
        <location evidence="2">Cell membrane</location>
        <topology evidence="2">Multi-pass membrane protein</topology>
    </subcellularLocation>
</comment>
<dbReference type="InterPro" id="IPR004358">
    <property type="entry name" value="Sig_transdc_His_kin-like_C"/>
</dbReference>
<comment type="catalytic activity">
    <reaction evidence="1">
        <text>ATP + protein L-histidine = ADP + protein N-phospho-L-histidine.</text>
        <dbReference type="EC" id="2.7.13.3"/>
    </reaction>
</comment>
<dbReference type="InterPro" id="IPR001789">
    <property type="entry name" value="Sig_transdc_resp-reg_receiver"/>
</dbReference>
<keyword evidence="5 12" id="KW-0597">Phosphoprotein</keyword>
<feature type="domain" description="Response regulatory" evidence="14">
    <location>
        <begin position="165"/>
        <end position="284"/>
    </location>
</feature>
<organism evidence="15 16">
    <name type="scientific">Paraglaciecola aquimarina</name>
    <dbReference type="NCBI Taxonomy" id="1235557"/>
    <lineage>
        <taxon>Bacteria</taxon>
        <taxon>Pseudomonadati</taxon>
        <taxon>Pseudomonadota</taxon>
        <taxon>Gammaproteobacteria</taxon>
        <taxon>Alteromonadales</taxon>
        <taxon>Alteromonadaceae</taxon>
        <taxon>Paraglaciecola</taxon>
    </lineage>
</organism>
<dbReference type="InterPro" id="IPR011006">
    <property type="entry name" value="CheY-like_superfamily"/>
</dbReference>
<evidence type="ECO:0000256" key="10">
    <source>
        <dbReference type="ARBA" id="ARBA00023012"/>
    </source>
</evidence>
<keyword evidence="4" id="KW-1003">Cell membrane</keyword>
<dbReference type="EC" id="2.7.13.3" evidence="3"/>
<dbReference type="RefSeq" id="WP_316026252.1">
    <property type="nucleotide sequence ID" value="NZ_JAWDIO010000002.1"/>
</dbReference>
<proteinExistence type="predicted"/>
<dbReference type="Gene3D" id="3.40.50.2300">
    <property type="match status" value="1"/>
</dbReference>
<sequence length="505" mass="55273">MCRCTKNLATQRVAKNLALMFEYEKSLAETFNGDAHRIQQILMNLIGNAIKFTLKGFVRLSVSKRGSHIAISIEDSGIGISEERLEQIFDPFSQADATVTRRFGGTGLGTTISQQLAKLMGGKIEVQSTMGKGSIFTIILPLVEVQDDLSCLPLEVMKPATSVLSILVADDVKQNSDLLELRLGRLGHKVTSVSDGELAYLQVKQQYFDLVLMDLHMPGVDGLSATKLIRSWEKQHNRQPIAIIALTASVQEVDRLATVTAGMNGFASKPVELEQLLAEIERVTGTHTDNTTTPESEINRLQDQDLSIDWVSGSSRWGSREELAKQAVHFVDKMINELSDAANKTLPEQAALAHKTKGSAANLCLYRSVKLCEKLEELLDDVQNTADANLKQLNQHCAEIWCEVSLALTQVKLDVGIEMPNVGISSTSPTSATQASASLPLEQLEAILDSLSNGEINDTLLAPLYAALPADESEQVQSAIFDFEFEQAITLIVNSNLYNAHHLDD</sequence>
<dbReference type="InterPro" id="IPR036890">
    <property type="entry name" value="HATPase_C_sf"/>
</dbReference>
<dbReference type="PROSITE" id="PS50110">
    <property type="entry name" value="RESPONSE_REGULATORY"/>
    <property type="match status" value="1"/>
</dbReference>
<dbReference type="Gene3D" id="1.20.120.160">
    <property type="entry name" value="HPT domain"/>
    <property type="match status" value="1"/>
</dbReference>
<evidence type="ECO:0000256" key="5">
    <source>
        <dbReference type="ARBA" id="ARBA00022553"/>
    </source>
</evidence>
<evidence type="ECO:0000256" key="8">
    <source>
        <dbReference type="ARBA" id="ARBA00022840"/>
    </source>
</evidence>
<dbReference type="GO" id="GO:0005524">
    <property type="term" value="F:ATP binding"/>
    <property type="evidence" value="ECO:0007669"/>
    <property type="project" value="UniProtKB-KW"/>
</dbReference>
<reference evidence="15 16" key="1">
    <citation type="submission" date="2023-10" db="EMBL/GenBank/DDBJ databases">
        <title>Glaciecola aquimarina strain GGW-M5 nov., isolated from a coastal seawater.</title>
        <authorList>
            <person name="Bayburt H."/>
            <person name="Kim J.M."/>
            <person name="Choi B.J."/>
            <person name="Jeon C.O."/>
        </authorList>
    </citation>
    <scope>NUCLEOTIDE SEQUENCE [LARGE SCALE GENOMIC DNA]</scope>
    <source>
        <strain evidence="15 16">KCTC 32108</strain>
    </source>
</reference>
<evidence type="ECO:0000313" key="16">
    <source>
        <dbReference type="Proteomes" id="UP001247805"/>
    </source>
</evidence>
<dbReference type="SUPFAM" id="SSF47226">
    <property type="entry name" value="Histidine-containing phosphotransfer domain, HPT domain"/>
    <property type="match status" value="1"/>
</dbReference>
<dbReference type="PROSITE" id="PS50109">
    <property type="entry name" value="HIS_KIN"/>
    <property type="match status" value="1"/>
</dbReference>
<keyword evidence="16" id="KW-1185">Reference proteome</keyword>
<gene>
    <name evidence="15" type="ORF">RS130_12735</name>
</gene>
<name>A0ABU3SXD5_9ALTE</name>
<dbReference type="CDD" id="cd17546">
    <property type="entry name" value="REC_hyHK_CKI1_RcsC-like"/>
    <property type="match status" value="1"/>
</dbReference>
<evidence type="ECO:0000256" key="2">
    <source>
        <dbReference type="ARBA" id="ARBA00004651"/>
    </source>
</evidence>
<dbReference type="InterPro" id="IPR008207">
    <property type="entry name" value="Sig_transdc_His_kin_Hpt_dom"/>
</dbReference>
<dbReference type="SUPFAM" id="SSF55874">
    <property type="entry name" value="ATPase domain of HSP90 chaperone/DNA topoisomerase II/histidine kinase"/>
    <property type="match status" value="1"/>
</dbReference>
<dbReference type="PANTHER" id="PTHR45339:SF1">
    <property type="entry name" value="HYBRID SIGNAL TRANSDUCTION HISTIDINE KINASE J"/>
    <property type="match status" value="1"/>
</dbReference>
<dbReference type="InterPro" id="IPR003594">
    <property type="entry name" value="HATPase_dom"/>
</dbReference>
<evidence type="ECO:0000313" key="15">
    <source>
        <dbReference type="EMBL" id="MDU0354667.1"/>
    </source>
</evidence>
<keyword evidence="9" id="KW-1133">Transmembrane helix</keyword>
<feature type="modified residue" description="4-aspartylphosphate" evidence="12">
    <location>
        <position position="214"/>
    </location>
</feature>
<evidence type="ECO:0000256" key="1">
    <source>
        <dbReference type="ARBA" id="ARBA00000085"/>
    </source>
</evidence>
<keyword evidence="7" id="KW-0547">Nucleotide-binding</keyword>
<evidence type="ECO:0000256" key="11">
    <source>
        <dbReference type="ARBA" id="ARBA00023136"/>
    </source>
</evidence>
<dbReference type="SMART" id="SM00387">
    <property type="entry name" value="HATPase_c"/>
    <property type="match status" value="1"/>
</dbReference>
<protein>
    <recommendedName>
        <fullName evidence="3">histidine kinase</fullName>
        <ecNumber evidence="3">2.7.13.3</ecNumber>
    </recommendedName>
</protein>
<keyword evidence="11" id="KW-0472">Membrane</keyword>
<dbReference type="Proteomes" id="UP001247805">
    <property type="component" value="Unassembled WGS sequence"/>
</dbReference>
<evidence type="ECO:0000259" key="14">
    <source>
        <dbReference type="PROSITE" id="PS50110"/>
    </source>
</evidence>
<dbReference type="InterPro" id="IPR005467">
    <property type="entry name" value="His_kinase_dom"/>
</dbReference>
<evidence type="ECO:0000256" key="4">
    <source>
        <dbReference type="ARBA" id="ARBA00022475"/>
    </source>
</evidence>
<keyword evidence="10" id="KW-0902">Two-component regulatory system</keyword>
<evidence type="ECO:0000256" key="7">
    <source>
        <dbReference type="ARBA" id="ARBA00022741"/>
    </source>
</evidence>
<dbReference type="Pfam" id="PF02518">
    <property type="entry name" value="HATPase_c"/>
    <property type="match status" value="1"/>
</dbReference>
<evidence type="ECO:0000256" key="6">
    <source>
        <dbReference type="ARBA" id="ARBA00022692"/>
    </source>
</evidence>
<dbReference type="PANTHER" id="PTHR45339">
    <property type="entry name" value="HYBRID SIGNAL TRANSDUCTION HISTIDINE KINASE J"/>
    <property type="match status" value="1"/>
</dbReference>
<dbReference type="CDD" id="cd16922">
    <property type="entry name" value="HATPase_EvgS-ArcB-TorS-like"/>
    <property type="match status" value="1"/>
</dbReference>
<dbReference type="InterPro" id="IPR036641">
    <property type="entry name" value="HPT_dom_sf"/>
</dbReference>
<dbReference type="EMBL" id="JAWDIO010000002">
    <property type="protein sequence ID" value="MDU0354667.1"/>
    <property type="molecule type" value="Genomic_DNA"/>
</dbReference>
<dbReference type="Pfam" id="PF01627">
    <property type="entry name" value="Hpt"/>
    <property type="match status" value="1"/>
</dbReference>
<dbReference type="PRINTS" id="PR00344">
    <property type="entry name" value="BCTRLSENSOR"/>
</dbReference>